<dbReference type="AlphaFoldDB" id="R1GAC8"/>
<accession>R1GAC8</accession>
<reference evidence="2 3" key="1">
    <citation type="submission" date="2013-02" db="EMBL/GenBank/DDBJ databases">
        <title>Insights into archaeal evolution and symbiosis from the genomes of a Nanoarchaeon and its crenarchaeal host from Yellowstone National Park.</title>
        <authorList>
            <person name="Podar M."/>
            <person name="Makarova K.S."/>
            <person name="Graham D.E."/>
            <person name="Wolf Y.I."/>
            <person name="Koonin E.V."/>
            <person name="Reysenbach A.-L."/>
        </authorList>
    </citation>
    <scope>NUCLEOTIDE SEQUENCE [LARGE SCALE GENOMIC DNA]</scope>
</reference>
<keyword evidence="1" id="KW-0472">Membrane</keyword>
<organism evidence="2 3">
    <name type="scientific">Nanobsidianus stetteri</name>
    <dbReference type="NCBI Taxonomy" id="1294122"/>
    <lineage>
        <taxon>Archaea</taxon>
        <taxon>Nanobdellota</taxon>
        <taxon>Candidatus Nanoarchaeia</taxon>
        <taxon>Nanoarchaeales</taxon>
        <taxon>Nanopusillaceae</taxon>
        <taxon>Candidatus Nanobsidianus</taxon>
    </lineage>
</organism>
<keyword evidence="3" id="KW-1185">Reference proteome</keyword>
<keyword evidence="1" id="KW-0812">Transmembrane</keyword>
<dbReference type="EMBL" id="APJZ01000001">
    <property type="protein sequence ID" value="EOD42814.1"/>
    <property type="molecule type" value="Genomic_DNA"/>
</dbReference>
<name>R1GAC8_NANST</name>
<evidence type="ECO:0000313" key="2">
    <source>
        <dbReference type="EMBL" id="EOD42814.1"/>
    </source>
</evidence>
<gene>
    <name evidence="2" type="ORF">Nst1_153</name>
</gene>
<evidence type="ECO:0000313" key="3">
    <source>
        <dbReference type="Proteomes" id="UP000053279"/>
    </source>
</evidence>
<sequence>MDVAYALIGLALGLTVAAVIVLIGVGIVSVAGMSFYPLIYNSYQTVYNQLPSNATNIQNAVNTSFQNSITYVQQVSSYSVVAINTLRSLGSVLQIIIFIGAFLLILEILMRLAMPRTADAPAGY</sequence>
<proteinExistence type="predicted"/>
<keyword evidence="1" id="KW-1133">Transmembrane helix</keyword>
<feature type="transmembrane region" description="Helical" evidence="1">
    <location>
        <begin position="86"/>
        <end position="106"/>
    </location>
</feature>
<protein>
    <submittedName>
        <fullName evidence="2">Putative membrane protein</fullName>
    </submittedName>
</protein>
<comment type="caution">
    <text evidence="2">The sequence shown here is derived from an EMBL/GenBank/DDBJ whole genome shotgun (WGS) entry which is preliminary data.</text>
</comment>
<feature type="transmembrane region" description="Helical" evidence="1">
    <location>
        <begin position="7"/>
        <end position="36"/>
    </location>
</feature>
<dbReference type="Proteomes" id="UP000053279">
    <property type="component" value="Unassembled WGS sequence"/>
</dbReference>
<evidence type="ECO:0000256" key="1">
    <source>
        <dbReference type="SAM" id="Phobius"/>
    </source>
</evidence>